<dbReference type="HOGENOM" id="CLU_1233537_0_0_11"/>
<evidence type="ECO:0000256" key="1">
    <source>
        <dbReference type="SAM" id="MobiDB-lite"/>
    </source>
</evidence>
<accession>F8AW06</accession>
<name>F8AW06_9ACTN</name>
<dbReference type="AlphaFoldDB" id="F8AW06"/>
<protein>
    <submittedName>
        <fullName evidence="2">Uncharacterized protein</fullName>
    </submittedName>
</protein>
<sequence length="224" mass="24181">MRRAGRGLFPAQYVYVTGTGPGRMAVRAHSTPGNGICCTTVTVGVDGMRCPTPKRTLSRWLTTGRHEFCLRGPGHARLSASPEDHRGKCRDHCQERRDHWWWSSATRPAVDGTTGGGAAAGRHRAATGRHRPGGGPCHRCPPPDSPAATRRPAARPMPRGPVGEKHPARWARPVPPRPVPAPWARSATVGCPGWPNREVAQVFVRAVCLLSGRNPVLDSTEARS</sequence>
<dbReference type="KEGG" id="fsy:FsymDg_1889"/>
<evidence type="ECO:0000313" key="3">
    <source>
        <dbReference type="Proteomes" id="UP000001549"/>
    </source>
</evidence>
<reference evidence="2 3" key="1">
    <citation type="submission" date="2011-05" db="EMBL/GenBank/DDBJ databases">
        <title>Complete sequence of chromosome of Frankia symbiont of Datisca glomerata.</title>
        <authorList>
            <consortium name="US DOE Joint Genome Institute"/>
            <person name="Lucas S."/>
            <person name="Han J."/>
            <person name="Lapidus A."/>
            <person name="Cheng J.-F."/>
            <person name="Goodwin L."/>
            <person name="Pitluck S."/>
            <person name="Peters L."/>
            <person name="Mikhailova N."/>
            <person name="Chertkov O."/>
            <person name="Teshima H."/>
            <person name="Han C."/>
            <person name="Tapia R."/>
            <person name="Land M."/>
            <person name="Hauser L."/>
            <person name="Kyrpides N."/>
            <person name="Ivanova N."/>
            <person name="Pagani I."/>
            <person name="Berry A."/>
            <person name="Pawlowski K."/>
            <person name="Persson T."/>
            <person name="Vanden Heuvel B."/>
            <person name="Benson D."/>
            <person name="Woyke T."/>
        </authorList>
    </citation>
    <scope>NUCLEOTIDE SEQUENCE [LARGE SCALE GENOMIC DNA]</scope>
    <source>
        <strain evidence="3">4085684</strain>
    </source>
</reference>
<proteinExistence type="predicted"/>
<organism evidence="2 3">
    <name type="scientific">Candidatus Protofrankia datiscae</name>
    <dbReference type="NCBI Taxonomy" id="2716812"/>
    <lineage>
        <taxon>Bacteria</taxon>
        <taxon>Bacillati</taxon>
        <taxon>Actinomycetota</taxon>
        <taxon>Actinomycetes</taxon>
        <taxon>Frankiales</taxon>
        <taxon>Frankiaceae</taxon>
        <taxon>Protofrankia</taxon>
    </lineage>
</organism>
<dbReference type="STRING" id="656024.FsymDg_1889"/>
<feature type="compositionally biased region" description="Basic residues" evidence="1">
    <location>
        <begin position="121"/>
        <end position="132"/>
    </location>
</feature>
<keyword evidence="3" id="KW-1185">Reference proteome</keyword>
<feature type="region of interest" description="Disordered" evidence="1">
    <location>
        <begin position="111"/>
        <end position="174"/>
    </location>
</feature>
<dbReference type="EMBL" id="CP002801">
    <property type="protein sequence ID" value="AEH09327.1"/>
    <property type="molecule type" value="Genomic_DNA"/>
</dbReference>
<dbReference type="Proteomes" id="UP000001549">
    <property type="component" value="Chromosome"/>
</dbReference>
<evidence type="ECO:0000313" key="2">
    <source>
        <dbReference type="EMBL" id="AEH09327.1"/>
    </source>
</evidence>
<feature type="compositionally biased region" description="Low complexity" evidence="1">
    <location>
        <begin position="146"/>
        <end position="161"/>
    </location>
</feature>
<gene>
    <name evidence="2" type="ordered locus">FsymDg_1889</name>
</gene>